<feature type="region of interest" description="Disordered" evidence="1">
    <location>
        <begin position="58"/>
        <end position="82"/>
    </location>
</feature>
<organism evidence="2 3">
    <name type="scientific">Stylosanthes scabra</name>
    <dbReference type="NCBI Taxonomy" id="79078"/>
    <lineage>
        <taxon>Eukaryota</taxon>
        <taxon>Viridiplantae</taxon>
        <taxon>Streptophyta</taxon>
        <taxon>Embryophyta</taxon>
        <taxon>Tracheophyta</taxon>
        <taxon>Spermatophyta</taxon>
        <taxon>Magnoliopsida</taxon>
        <taxon>eudicotyledons</taxon>
        <taxon>Gunneridae</taxon>
        <taxon>Pentapetalae</taxon>
        <taxon>rosids</taxon>
        <taxon>fabids</taxon>
        <taxon>Fabales</taxon>
        <taxon>Fabaceae</taxon>
        <taxon>Papilionoideae</taxon>
        <taxon>50 kb inversion clade</taxon>
        <taxon>dalbergioids sensu lato</taxon>
        <taxon>Dalbergieae</taxon>
        <taxon>Pterocarpus clade</taxon>
        <taxon>Stylosanthes</taxon>
    </lineage>
</organism>
<proteinExistence type="predicted"/>
<protein>
    <submittedName>
        <fullName evidence="2">Uncharacterized protein</fullName>
    </submittedName>
</protein>
<evidence type="ECO:0000313" key="3">
    <source>
        <dbReference type="Proteomes" id="UP001341840"/>
    </source>
</evidence>
<accession>A0ABU6Y1N8</accession>
<dbReference type="EMBL" id="JASCZI010241659">
    <property type="protein sequence ID" value="MED6203706.1"/>
    <property type="molecule type" value="Genomic_DNA"/>
</dbReference>
<evidence type="ECO:0000313" key="2">
    <source>
        <dbReference type="EMBL" id="MED6203706.1"/>
    </source>
</evidence>
<comment type="caution">
    <text evidence="2">The sequence shown here is derived from an EMBL/GenBank/DDBJ whole genome shotgun (WGS) entry which is preliminary data.</text>
</comment>
<reference evidence="2 3" key="1">
    <citation type="journal article" date="2023" name="Plants (Basel)">
        <title>Bridging the Gap: Combining Genomics and Transcriptomics Approaches to Understand Stylosanthes scabra, an Orphan Legume from the Brazilian Caatinga.</title>
        <authorList>
            <person name="Ferreira-Neto J.R.C."/>
            <person name="da Silva M.D."/>
            <person name="Binneck E."/>
            <person name="de Melo N.F."/>
            <person name="da Silva R.H."/>
            <person name="de Melo A.L.T.M."/>
            <person name="Pandolfi V."/>
            <person name="Bustamante F.O."/>
            <person name="Brasileiro-Vidal A.C."/>
            <person name="Benko-Iseppon A.M."/>
        </authorList>
    </citation>
    <scope>NUCLEOTIDE SEQUENCE [LARGE SCALE GENOMIC DNA]</scope>
    <source>
        <tissue evidence="2">Leaves</tissue>
    </source>
</reference>
<dbReference type="Proteomes" id="UP001341840">
    <property type="component" value="Unassembled WGS sequence"/>
</dbReference>
<evidence type="ECO:0000256" key="1">
    <source>
        <dbReference type="SAM" id="MobiDB-lite"/>
    </source>
</evidence>
<sequence length="82" mass="8660">MLKTPNVKAPPQGKRGLHKRHIGGAFTFGVFSVEAPLPLAPPMWKAIAALAPLEQETRPVLAPPSQHGKKNDSAANVANDSS</sequence>
<feature type="compositionally biased region" description="Polar residues" evidence="1">
    <location>
        <begin position="73"/>
        <end position="82"/>
    </location>
</feature>
<name>A0ABU6Y1N8_9FABA</name>
<keyword evidence="3" id="KW-1185">Reference proteome</keyword>
<gene>
    <name evidence="2" type="ORF">PIB30_001948</name>
</gene>